<dbReference type="RefSeq" id="WP_149114139.1">
    <property type="nucleotide sequence ID" value="NZ_CP042425.1"/>
</dbReference>
<evidence type="ECO:0000313" key="8">
    <source>
        <dbReference type="Proteomes" id="UP000324974"/>
    </source>
</evidence>
<feature type="transmembrane region" description="Helical" evidence="5">
    <location>
        <begin position="302"/>
        <end position="320"/>
    </location>
</feature>
<dbReference type="OrthoDB" id="8596007at2"/>
<keyword evidence="2 5" id="KW-0812">Transmembrane</keyword>
<feature type="transmembrane region" description="Helical" evidence="5">
    <location>
        <begin position="85"/>
        <end position="112"/>
    </location>
</feature>
<feature type="domain" description="Major facilitator superfamily (MFS) profile" evidence="6">
    <location>
        <begin position="21"/>
        <end position="414"/>
    </location>
</feature>
<feature type="transmembrane region" description="Helical" evidence="5">
    <location>
        <begin position="359"/>
        <end position="378"/>
    </location>
</feature>
<evidence type="ECO:0000256" key="1">
    <source>
        <dbReference type="ARBA" id="ARBA00004141"/>
    </source>
</evidence>
<evidence type="ECO:0000259" key="6">
    <source>
        <dbReference type="PROSITE" id="PS50850"/>
    </source>
</evidence>
<comment type="subcellular location">
    <subcellularLocation>
        <location evidence="1">Membrane</location>
        <topology evidence="1">Multi-pass membrane protein</topology>
    </subcellularLocation>
</comment>
<keyword evidence="8" id="KW-1185">Reference proteome</keyword>
<evidence type="ECO:0000256" key="4">
    <source>
        <dbReference type="ARBA" id="ARBA00023136"/>
    </source>
</evidence>
<organism evidence="7 8">
    <name type="scientific">Limnoglobus roseus</name>
    <dbReference type="NCBI Taxonomy" id="2598579"/>
    <lineage>
        <taxon>Bacteria</taxon>
        <taxon>Pseudomonadati</taxon>
        <taxon>Planctomycetota</taxon>
        <taxon>Planctomycetia</taxon>
        <taxon>Gemmatales</taxon>
        <taxon>Gemmataceae</taxon>
        <taxon>Limnoglobus</taxon>
    </lineage>
</organism>
<dbReference type="KEGG" id="lrs:PX52LOC_06859"/>
<protein>
    <submittedName>
        <fullName evidence="7">MFS transporter</fullName>
    </submittedName>
</protein>
<feature type="transmembrane region" description="Helical" evidence="5">
    <location>
        <begin position="147"/>
        <end position="171"/>
    </location>
</feature>
<feature type="transmembrane region" description="Helical" evidence="5">
    <location>
        <begin position="62"/>
        <end position="79"/>
    </location>
</feature>
<dbReference type="SUPFAM" id="SSF103473">
    <property type="entry name" value="MFS general substrate transporter"/>
    <property type="match status" value="1"/>
</dbReference>
<reference evidence="8" key="1">
    <citation type="submission" date="2019-08" db="EMBL/GenBank/DDBJ databases">
        <title>Limnoglobus roseus gen. nov., sp. nov., a novel freshwater planctomycete with a giant genome from the family Gemmataceae.</title>
        <authorList>
            <person name="Kulichevskaya I.S."/>
            <person name="Naumoff D.G."/>
            <person name="Miroshnikov K."/>
            <person name="Ivanova A."/>
            <person name="Philippov D.A."/>
            <person name="Hakobyan A."/>
            <person name="Rijpstra I.C."/>
            <person name="Sinninghe Damste J.S."/>
            <person name="Liesack W."/>
            <person name="Dedysh S.N."/>
        </authorList>
    </citation>
    <scope>NUCLEOTIDE SEQUENCE [LARGE SCALE GENOMIC DNA]</scope>
    <source>
        <strain evidence="8">PX52</strain>
    </source>
</reference>
<dbReference type="GO" id="GO:0022857">
    <property type="term" value="F:transmembrane transporter activity"/>
    <property type="evidence" value="ECO:0007669"/>
    <property type="project" value="InterPro"/>
</dbReference>
<dbReference type="InterPro" id="IPR036259">
    <property type="entry name" value="MFS_trans_sf"/>
</dbReference>
<feature type="transmembrane region" description="Helical" evidence="5">
    <location>
        <begin position="270"/>
        <end position="290"/>
    </location>
</feature>
<feature type="transmembrane region" description="Helical" evidence="5">
    <location>
        <begin position="229"/>
        <end position="250"/>
    </location>
</feature>
<dbReference type="Gene3D" id="1.20.1250.20">
    <property type="entry name" value="MFS general substrate transporter like domains"/>
    <property type="match status" value="2"/>
</dbReference>
<accession>A0A5C1ALF6</accession>
<feature type="transmembrane region" description="Helical" evidence="5">
    <location>
        <begin position="183"/>
        <end position="202"/>
    </location>
</feature>
<dbReference type="InterPro" id="IPR020846">
    <property type="entry name" value="MFS_dom"/>
</dbReference>
<dbReference type="PANTHER" id="PTHR11662:SF399">
    <property type="entry name" value="FI19708P1-RELATED"/>
    <property type="match status" value="1"/>
</dbReference>
<keyword evidence="4 5" id="KW-0472">Membrane</keyword>
<evidence type="ECO:0000256" key="3">
    <source>
        <dbReference type="ARBA" id="ARBA00022989"/>
    </source>
</evidence>
<feature type="transmembrane region" description="Helical" evidence="5">
    <location>
        <begin position="326"/>
        <end position="347"/>
    </location>
</feature>
<dbReference type="InterPro" id="IPR050382">
    <property type="entry name" value="MFS_Na/Anion_cotransporter"/>
</dbReference>
<dbReference type="GO" id="GO:0016020">
    <property type="term" value="C:membrane"/>
    <property type="evidence" value="ECO:0007669"/>
    <property type="project" value="UniProtKB-SubCell"/>
</dbReference>
<dbReference type="InterPro" id="IPR011701">
    <property type="entry name" value="MFS"/>
</dbReference>
<proteinExistence type="predicted"/>
<gene>
    <name evidence="7" type="ORF">PX52LOC_06859</name>
</gene>
<feature type="transmembrane region" description="Helical" evidence="5">
    <location>
        <begin position="390"/>
        <end position="410"/>
    </location>
</feature>
<dbReference type="Pfam" id="PF07690">
    <property type="entry name" value="MFS_1"/>
    <property type="match status" value="1"/>
</dbReference>
<evidence type="ECO:0000256" key="5">
    <source>
        <dbReference type="SAM" id="Phobius"/>
    </source>
</evidence>
<dbReference type="Proteomes" id="UP000324974">
    <property type="component" value="Chromosome"/>
</dbReference>
<dbReference type="PROSITE" id="PS50850">
    <property type="entry name" value="MFS"/>
    <property type="match status" value="1"/>
</dbReference>
<evidence type="ECO:0000313" key="7">
    <source>
        <dbReference type="EMBL" id="QEL19780.1"/>
    </source>
</evidence>
<dbReference type="AlphaFoldDB" id="A0A5C1ALF6"/>
<keyword evidence="3 5" id="KW-1133">Transmembrane helix</keyword>
<dbReference type="PANTHER" id="PTHR11662">
    <property type="entry name" value="SOLUTE CARRIER FAMILY 17"/>
    <property type="match status" value="1"/>
</dbReference>
<sequence length="427" mass="47323">MPSLPDGPAPANSLGFLRWLVCGLLLLATAVNYMDRVALNQTSKEIIDAYGFNKASWGQVEMAFSIAFGVGTLATGWFVDRVGVYWLYPALVVGWSMAGFFTGSITGFYSLVAIRFLLGLFEAGNWPCGIRTTRQVLSPAERPFGNALFQSGTGIGSTITPFIVLICGVYFGRDDPDVWRWPFRVIGVIGLGWVSLWFLIVPRATLHHVPYRSAAGPEPFKTVLADRRFWLLVAVVIGVNTAWHTFRVWMPLYLREARGFTKEELQFFSVFYYVASDVGIWVVGLGTMLLARVGVEVHRSRLVSYFLCVCLLLSAFAVFVGDGRVIEMAFLAYGFGALGLFSIYFTLTQELSAVHQGKVVGSLGFINAMYLAAMYPIQGLWIDWVRSYDYLLALAGLPAAFAFVGVLLFWNRPKKVPLDSPPSDVLL</sequence>
<name>A0A5C1ALF6_9BACT</name>
<dbReference type="EMBL" id="CP042425">
    <property type="protein sequence ID" value="QEL19780.1"/>
    <property type="molecule type" value="Genomic_DNA"/>
</dbReference>
<evidence type="ECO:0000256" key="2">
    <source>
        <dbReference type="ARBA" id="ARBA00022692"/>
    </source>
</evidence>
<feature type="transmembrane region" description="Helical" evidence="5">
    <location>
        <begin position="16"/>
        <end position="34"/>
    </location>
</feature>